<accession>A0A941FFT2</accession>
<evidence type="ECO:0000259" key="4">
    <source>
        <dbReference type="Pfam" id="PF00496"/>
    </source>
</evidence>
<reference evidence="5 6" key="1">
    <citation type="submission" date="2021-04" db="EMBL/GenBank/DDBJ databases">
        <title>Characterization of the biosynthetic gene cluster of new lipopeptides with antitumor activity in the genome of the marine Streptomyces PHM034.</title>
        <authorList>
            <person name="Ceniceros A."/>
            <person name="Canedo L."/>
            <person name="Mendez C."/>
            <person name="Olano C."/>
            <person name="Schleissner C."/>
            <person name="Cuevas C."/>
            <person name="De La Calle F."/>
            <person name="Salas J.A."/>
        </authorList>
    </citation>
    <scope>NUCLEOTIDE SEQUENCE [LARGE SCALE GENOMIC DNA]</scope>
    <source>
        <strain evidence="5 6">PHM034</strain>
    </source>
</reference>
<keyword evidence="2" id="KW-0813">Transport</keyword>
<evidence type="ECO:0000256" key="3">
    <source>
        <dbReference type="ARBA" id="ARBA00022729"/>
    </source>
</evidence>
<dbReference type="InterPro" id="IPR039424">
    <property type="entry name" value="SBP_5"/>
</dbReference>
<name>A0A941FFT2_9ACTN</name>
<evidence type="ECO:0000313" key="5">
    <source>
        <dbReference type="EMBL" id="MBR8642536.1"/>
    </source>
</evidence>
<feature type="domain" description="Solute-binding protein family 5" evidence="4">
    <location>
        <begin position="259"/>
        <end position="428"/>
    </location>
</feature>
<dbReference type="GO" id="GO:0015833">
    <property type="term" value="P:peptide transport"/>
    <property type="evidence" value="ECO:0007669"/>
    <property type="project" value="TreeGrafter"/>
</dbReference>
<gene>
    <name evidence="5" type="ORF">KEF29_32660</name>
</gene>
<keyword evidence="3" id="KW-0732">Signal</keyword>
<dbReference type="EMBL" id="JAGTPG010000002">
    <property type="protein sequence ID" value="MBR8642536.1"/>
    <property type="molecule type" value="Genomic_DNA"/>
</dbReference>
<dbReference type="Proteomes" id="UP000682308">
    <property type="component" value="Unassembled WGS sequence"/>
</dbReference>
<sequence length="436" mass="49789">MYSGDEGDWHIFCGWQYVQDNLSRWNPGMSKLRLSLDWTADFQSTNSRTRNYPGFNNPEYDRTAQQFLTTLHPRDLRGAVITEEHLEPWWNNAEFWAKGGDVPKNADALLLLWKLQWMIADEAPVVPMFAGTVRFARRSDVVGIWNGDPHESFTYPGASQPIESTYPGGTMSHWTFQRIRRTDPEVDEINLGVTNRLRHINPLGVGNYWDALVWSRMYESMLGLNPFLLMKGVAEDAVNLADSFHSEFFGSGTVRYALHFTVKPGVRWHDGQDFTAEDVAFTYLSMLGARGKQLAERHSSTAELASALVNEQEIPAWVDMARWLEHIEMPDAKHISLYFTHSSRYLHEWFGDMPIIPMHVWRHLGPDFTQPSYRGTQGLYAISDTERGAGDEEFAGWNGLVGTGPFRWTPSSDPLNSGGTLVRFSHYHNRLEPLEG</sequence>
<proteinExistence type="inferred from homology"/>
<comment type="similarity">
    <text evidence="1">Belongs to the bacterial solute-binding protein 5 family.</text>
</comment>
<dbReference type="InterPro" id="IPR000914">
    <property type="entry name" value="SBP_5_dom"/>
</dbReference>
<evidence type="ECO:0000313" key="6">
    <source>
        <dbReference type="Proteomes" id="UP000682308"/>
    </source>
</evidence>
<keyword evidence="6" id="KW-1185">Reference proteome</keyword>
<dbReference type="SUPFAM" id="SSF53850">
    <property type="entry name" value="Periplasmic binding protein-like II"/>
    <property type="match status" value="1"/>
</dbReference>
<protein>
    <recommendedName>
        <fullName evidence="4">Solute-binding protein family 5 domain-containing protein</fullName>
    </recommendedName>
</protein>
<evidence type="ECO:0000256" key="1">
    <source>
        <dbReference type="ARBA" id="ARBA00005695"/>
    </source>
</evidence>
<dbReference type="PANTHER" id="PTHR30290:SF9">
    <property type="entry name" value="OLIGOPEPTIDE-BINDING PROTEIN APPA"/>
    <property type="match status" value="1"/>
</dbReference>
<evidence type="ECO:0000256" key="2">
    <source>
        <dbReference type="ARBA" id="ARBA00022448"/>
    </source>
</evidence>
<dbReference type="Gene3D" id="3.40.190.10">
    <property type="entry name" value="Periplasmic binding protein-like II"/>
    <property type="match status" value="1"/>
</dbReference>
<dbReference type="GO" id="GO:1904680">
    <property type="term" value="F:peptide transmembrane transporter activity"/>
    <property type="evidence" value="ECO:0007669"/>
    <property type="project" value="TreeGrafter"/>
</dbReference>
<organism evidence="5 6">
    <name type="scientific">Streptomyces tuirus</name>
    <dbReference type="NCBI Taxonomy" id="68278"/>
    <lineage>
        <taxon>Bacteria</taxon>
        <taxon>Bacillati</taxon>
        <taxon>Actinomycetota</taxon>
        <taxon>Actinomycetes</taxon>
        <taxon>Kitasatosporales</taxon>
        <taxon>Streptomycetaceae</taxon>
        <taxon>Streptomyces</taxon>
    </lineage>
</organism>
<dbReference type="AlphaFoldDB" id="A0A941FFT2"/>
<dbReference type="Pfam" id="PF00496">
    <property type="entry name" value="SBP_bac_5"/>
    <property type="match status" value="1"/>
</dbReference>
<comment type="caution">
    <text evidence="5">The sequence shown here is derived from an EMBL/GenBank/DDBJ whole genome shotgun (WGS) entry which is preliminary data.</text>
</comment>
<dbReference type="PANTHER" id="PTHR30290">
    <property type="entry name" value="PERIPLASMIC BINDING COMPONENT OF ABC TRANSPORTER"/>
    <property type="match status" value="1"/>
</dbReference>